<keyword evidence="6" id="KW-0752">Steroid biosynthesis</keyword>
<evidence type="ECO:0000256" key="13">
    <source>
        <dbReference type="SAM" id="Phobius"/>
    </source>
</evidence>
<dbReference type="GO" id="GO:0005789">
    <property type="term" value="C:endoplasmic reticulum membrane"/>
    <property type="evidence" value="ECO:0007669"/>
    <property type="project" value="UniProtKB-SubCell"/>
</dbReference>
<evidence type="ECO:0000256" key="12">
    <source>
        <dbReference type="ARBA" id="ARBA00023221"/>
    </source>
</evidence>
<keyword evidence="7 13" id="KW-1133">Transmembrane helix</keyword>
<evidence type="ECO:0000256" key="7">
    <source>
        <dbReference type="ARBA" id="ARBA00022989"/>
    </source>
</evidence>
<protein>
    <submittedName>
        <fullName evidence="14">Ergosterol biosynthetic protein 28</fullName>
    </submittedName>
</protein>
<comment type="similarity">
    <text evidence="2">Belongs to the ERG28 family.</text>
</comment>
<evidence type="ECO:0000256" key="11">
    <source>
        <dbReference type="ARBA" id="ARBA00023166"/>
    </source>
</evidence>
<evidence type="ECO:0000313" key="15">
    <source>
        <dbReference type="Proteomes" id="UP000285405"/>
    </source>
</evidence>
<name>A0A420IUB6_9PEZI</name>
<feature type="transmembrane region" description="Helical" evidence="13">
    <location>
        <begin position="15"/>
        <end position="35"/>
    </location>
</feature>
<dbReference type="Pfam" id="PF03694">
    <property type="entry name" value="Erg28"/>
    <property type="match status" value="1"/>
</dbReference>
<dbReference type="PANTHER" id="PTHR15451">
    <property type="entry name" value="ERGOSTEROL BIOSYNTHETIC PROTEIN 28-RELATED"/>
    <property type="match status" value="1"/>
</dbReference>
<evidence type="ECO:0000256" key="6">
    <source>
        <dbReference type="ARBA" id="ARBA00022955"/>
    </source>
</evidence>
<dbReference type="AlphaFoldDB" id="A0A420IUB6"/>
<dbReference type="InterPro" id="IPR005352">
    <property type="entry name" value="Erg28"/>
</dbReference>
<evidence type="ECO:0000256" key="10">
    <source>
        <dbReference type="ARBA" id="ARBA00023136"/>
    </source>
</evidence>
<dbReference type="GO" id="GO:0016126">
    <property type="term" value="P:sterol biosynthetic process"/>
    <property type="evidence" value="ECO:0007669"/>
    <property type="project" value="UniProtKB-KW"/>
</dbReference>
<accession>A0A420IUB6</accession>
<gene>
    <name evidence="14" type="ORF">GcC1_058036</name>
</gene>
<dbReference type="PANTHER" id="PTHR15451:SF19">
    <property type="entry name" value="ERGOSTEROL BIOSYNTHETIC PROTEIN 28 HOMOLOG"/>
    <property type="match status" value="1"/>
</dbReference>
<evidence type="ECO:0000256" key="4">
    <source>
        <dbReference type="ARBA" id="ARBA00022692"/>
    </source>
</evidence>
<dbReference type="EMBL" id="MCBR01005861">
    <property type="protein sequence ID" value="RKF78105.1"/>
    <property type="molecule type" value="Genomic_DNA"/>
</dbReference>
<proteinExistence type="inferred from homology"/>
<evidence type="ECO:0000313" key="14">
    <source>
        <dbReference type="EMBL" id="RKF78105.1"/>
    </source>
</evidence>
<evidence type="ECO:0000256" key="9">
    <source>
        <dbReference type="ARBA" id="ARBA00023098"/>
    </source>
</evidence>
<reference evidence="14 15" key="1">
    <citation type="journal article" date="2018" name="BMC Genomics">
        <title>Comparative genome analyses reveal sequence features reflecting distinct modes of host-adaptation between dicot and monocot powdery mildew.</title>
        <authorList>
            <person name="Wu Y."/>
            <person name="Ma X."/>
            <person name="Pan Z."/>
            <person name="Kale S.D."/>
            <person name="Song Y."/>
            <person name="King H."/>
            <person name="Zhang Q."/>
            <person name="Presley C."/>
            <person name="Deng X."/>
            <person name="Wei C.I."/>
            <person name="Xiao S."/>
        </authorList>
    </citation>
    <scope>NUCLEOTIDE SEQUENCE [LARGE SCALE GENOMIC DNA]</scope>
    <source>
        <strain evidence="14">UCSC1</strain>
    </source>
</reference>
<dbReference type="GO" id="GO:0030674">
    <property type="term" value="F:protein-macromolecule adaptor activity"/>
    <property type="evidence" value="ECO:0007669"/>
    <property type="project" value="TreeGrafter"/>
</dbReference>
<dbReference type="Proteomes" id="UP000285405">
    <property type="component" value="Unassembled WGS sequence"/>
</dbReference>
<evidence type="ECO:0000256" key="1">
    <source>
        <dbReference type="ARBA" id="ARBA00004477"/>
    </source>
</evidence>
<keyword evidence="9" id="KW-0443">Lipid metabolism</keyword>
<evidence type="ECO:0000256" key="3">
    <source>
        <dbReference type="ARBA" id="ARBA00022516"/>
    </source>
</evidence>
<comment type="subcellular location">
    <subcellularLocation>
        <location evidence="1">Endoplasmic reticulum membrane</location>
        <topology evidence="1">Multi-pass membrane protein</topology>
    </subcellularLocation>
</comment>
<organism evidence="14 15">
    <name type="scientific">Golovinomyces cichoracearum</name>
    <dbReference type="NCBI Taxonomy" id="62708"/>
    <lineage>
        <taxon>Eukaryota</taxon>
        <taxon>Fungi</taxon>
        <taxon>Dikarya</taxon>
        <taxon>Ascomycota</taxon>
        <taxon>Pezizomycotina</taxon>
        <taxon>Leotiomycetes</taxon>
        <taxon>Erysiphales</taxon>
        <taxon>Erysiphaceae</taxon>
        <taxon>Golovinomyces</taxon>
    </lineage>
</organism>
<keyword evidence="3" id="KW-0444">Lipid biosynthesis</keyword>
<feature type="transmembrane region" description="Helical" evidence="13">
    <location>
        <begin position="120"/>
        <end position="139"/>
    </location>
</feature>
<keyword evidence="11" id="KW-1207">Sterol metabolism</keyword>
<evidence type="ECO:0000256" key="5">
    <source>
        <dbReference type="ARBA" id="ARBA00022824"/>
    </source>
</evidence>
<dbReference type="OrthoDB" id="418412at2759"/>
<keyword evidence="4 13" id="KW-0812">Transmembrane</keyword>
<keyword evidence="5" id="KW-0256">Endoplasmic reticulum</keyword>
<sequence>MLHFQSYLPRHDGLLPIWLLFISAVAFLNSIQAYCSTRYTSRVYSGNTKTFIKSALIKSPVTPLSARTFGTWTLIQSIVRLYAAYHITEPAFYWLSFLTFAVAFGHFMSEWQIYRTTRWGSGLAGPVAVSSGTMLWMILKKGYYIG</sequence>
<keyword evidence="10 13" id="KW-0472">Membrane</keyword>
<feature type="transmembrane region" description="Helical" evidence="13">
    <location>
        <begin position="91"/>
        <end position="108"/>
    </location>
</feature>
<keyword evidence="8" id="KW-0756">Sterol biosynthesis</keyword>
<keyword evidence="12" id="KW-0753">Steroid metabolism</keyword>
<evidence type="ECO:0000256" key="2">
    <source>
        <dbReference type="ARBA" id="ARBA00005377"/>
    </source>
</evidence>
<comment type="caution">
    <text evidence="14">The sequence shown here is derived from an EMBL/GenBank/DDBJ whole genome shotgun (WGS) entry which is preliminary data.</text>
</comment>
<evidence type="ECO:0000256" key="8">
    <source>
        <dbReference type="ARBA" id="ARBA00023011"/>
    </source>
</evidence>